<evidence type="ECO:0000256" key="7">
    <source>
        <dbReference type="SAM" id="SignalP"/>
    </source>
</evidence>
<dbReference type="PROSITE" id="PS00640">
    <property type="entry name" value="THIOL_PROTEASE_ASN"/>
    <property type="match status" value="1"/>
</dbReference>
<dbReference type="InterPro" id="IPR013201">
    <property type="entry name" value="Prot_inhib_I29"/>
</dbReference>
<organism evidence="10 11">
    <name type="scientific">Sorghum bicolor</name>
    <name type="common">Sorghum</name>
    <name type="synonym">Sorghum vulgare</name>
    <dbReference type="NCBI Taxonomy" id="4558"/>
    <lineage>
        <taxon>Eukaryota</taxon>
        <taxon>Viridiplantae</taxon>
        <taxon>Streptophyta</taxon>
        <taxon>Embryophyta</taxon>
        <taxon>Tracheophyta</taxon>
        <taxon>Spermatophyta</taxon>
        <taxon>Magnoliopsida</taxon>
        <taxon>Liliopsida</taxon>
        <taxon>Poales</taxon>
        <taxon>Poaceae</taxon>
        <taxon>PACMAD clade</taxon>
        <taxon>Panicoideae</taxon>
        <taxon>Andropogonodae</taxon>
        <taxon>Andropogoneae</taxon>
        <taxon>Sorghinae</taxon>
        <taxon>Sorghum</taxon>
    </lineage>
</organism>
<feature type="domain" description="Cathepsin propeptide inhibitor" evidence="9">
    <location>
        <begin position="46"/>
        <end position="103"/>
    </location>
</feature>
<gene>
    <name evidence="10" type="ORF">BDA96_01G059800</name>
</gene>
<evidence type="ECO:0000256" key="5">
    <source>
        <dbReference type="ARBA" id="ARBA00022807"/>
    </source>
</evidence>
<dbReference type="KEGG" id="sbi:8081265"/>
<keyword evidence="5" id="KW-0788">Thiol protease</keyword>
<comment type="similarity">
    <text evidence="1">Belongs to the peptidase C1 family.</text>
</comment>
<dbReference type="Gene3D" id="3.90.70.10">
    <property type="entry name" value="Cysteine proteinases"/>
    <property type="match status" value="1"/>
</dbReference>
<dbReference type="SUPFAM" id="SSF54001">
    <property type="entry name" value="Cysteine proteinases"/>
    <property type="match status" value="1"/>
</dbReference>
<dbReference type="InterPro" id="IPR000169">
    <property type="entry name" value="Pept_cys_AS"/>
</dbReference>
<dbReference type="AlphaFoldDB" id="A0A921RWZ6"/>
<keyword evidence="3 7" id="KW-0732">Signal</keyword>
<accession>A0A921RWZ6</accession>
<dbReference type="PROSITE" id="PS00639">
    <property type="entry name" value="THIOL_PROTEASE_HIS"/>
    <property type="match status" value="1"/>
</dbReference>
<evidence type="ECO:0000256" key="6">
    <source>
        <dbReference type="ARBA" id="ARBA00023157"/>
    </source>
</evidence>
<dbReference type="InterPro" id="IPR025661">
    <property type="entry name" value="Pept_asp_AS"/>
</dbReference>
<dbReference type="InterPro" id="IPR013128">
    <property type="entry name" value="Peptidase_C1A"/>
</dbReference>
<evidence type="ECO:0000256" key="2">
    <source>
        <dbReference type="ARBA" id="ARBA00022670"/>
    </source>
</evidence>
<dbReference type="PANTHER" id="PTHR12411">
    <property type="entry name" value="CYSTEINE PROTEASE FAMILY C1-RELATED"/>
    <property type="match status" value="1"/>
</dbReference>
<dbReference type="FunFam" id="3.90.70.10:FF:000023">
    <property type="entry name" value="Senescence-specific cysteine protease SAG39"/>
    <property type="match status" value="1"/>
</dbReference>
<protein>
    <recommendedName>
        <fullName evidence="12">Cysteine proteinase</fullName>
    </recommendedName>
</protein>
<dbReference type="GO" id="GO:0008234">
    <property type="term" value="F:cysteine-type peptidase activity"/>
    <property type="evidence" value="ECO:0007669"/>
    <property type="project" value="UniProtKB-KW"/>
</dbReference>
<reference evidence="10" key="2">
    <citation type="submission" date="2020-10" db="EMBL/GenBank/DDBJ databases">
        <authorList>
            <person name="Cooper E.A."/>
            <person name="Brenton Z.W."/>
            <person name="Flinn B.S."/>
            <person name="Jenkins J."/>
            <person name="Shu S."/>
            <person name="Flowers D."/>
            <person name="Luo F."/>
            <person name="Wang Y."/>
            <person name="Xia P."/>
            <person name="Barry K."/>
            <person name="Daum C."/>
            <person name="Lipzen A."/>
            <person name="Yoshinaga Y."/>
            <person name="Schmutz J."/>
            <person name="Saski C."/>
            <person name="Vermerris W."/>
            <person name="Kresovich S."/>
        </authorList>
    </citation>
    <scope>NUCLEOTIDE SEQUENCE</scope>
</reference>
<evidence type="ECO:0000313" key="10">
    <source>
        <dbReference type="EMBL" id="KAG0547206.1"/>
    </source>
</evidence>
<name>A0A921RWZ6_SORBI</name>
<sequence length="381" mass="41863">MAQLAKTKTTLLLVALLAVVSAVELCRAIEFDERDLASDEALWDLYERWQTHHRVHRHHGEKGRRFGTFKENVRFIHAHNKRGDRPSYRLRLNRFGDMGPEEFRSTFADSRINDLRRYRESSPAATAVPGFMYDDATDVPRSVDWRQHGAVTAVKNQGRCGSCWAFSTVVAVEGINAIRTGSLVSLSEQELVDCDTAENGCQGGLMENAFDFIKSYGGITTESAYPYRASNGTCDGMRARRGRVHVSIDGHQMVPTGSEDALAKAVARQPVSVAIDAGGQAFQFYSEGVFTGDCGTDLDHGVAVVGYGVSDVDGTPYWIVKNSWGPSWGEGGYIRMQRGAGNGGLCGIAMEASFPIKTSHNPARKPRRALIDLQGHLRSSQ</sequence>
<dbReference type="InterPro" id="IPR038765">
    <property type="entry name" value="Papain-like_cys_pep_sf"/>
</dbReference>
<dbReference type="Gramene" id="EER90747">
    <property type="protein sequence ID" value="EER90747"/>
    <property type="gene ID" value="SORBI_3001G058800"/>
</dbReference>
<dbReference type="InterPro" id="IPR039417">
    <property type="entry name" value="Peptidase_C1A_papain-like"/>
</dbReference>
<feature type="domain" description="Peptidase C1A papain C-terminal" evidence="8">
    <location>
        <begin position="139"/>
        <end position="356"/>
    </location>
</feature>
<comment type="caution">
    <text evidence="10">The sequence shown here is derived from an EMBL/GenBank/DDBJ whole genome shotgun (WGS) entry which is preliminary data.</text>
</comment>
<dbReference type="InterPro" id="IPR000668">
    <property type="entry name" value="Peptidase_C1A_C"/>
</dbReference>
<evidence type="ECO:0000256" key="3">
    <source>
        <dbReference type="ARBA" id="ARBA00022729"/>
    </source>
</evidence>
<dbReference type="CDD" id="cd02248">
    <property type="entry name" value="Peptidase_C1A"/>
    <property type="match status" value="1"/>
</dbReference>
<evidence type="ECO:0000259" key="9">
    <source>
        <dbReference type="SMART" id="SM00848"/>
    </source>
</evidence>
<dbReference type="InterPro" id="IPR025660">
    <property type="entry name" value="Pept_his_AS"/>
</dbReference>
<dbReference type="GO" id="GO:0006508">
    <property type="term" value="P:proteolysis"/>
    <property type="evidence" value="ECO:0007669"/>
    <property type="project" value="UniProtKB-KW"/>
</dbReference>
<evidence type="ECO:0008006" key="12">
    <source>
        <dbReference type="Google" id="ProtNLM"/>
    </source>
</evidence>
<dbReference type="SMART" id="SM00848">
    <property type="entry name" value="Inhibitor_I29"/>
    <property type="match status" value="1"/>
</dbReference>
<dbReference type="Proteomes" id="UP000807115">
    <property type="component" value="Chromosome 1"/>
</dbReference>
<evidence type="ECO:0000313" key="11">
    <source>
        <dbReference type="Proteomes" id="UP000807115"/>
    </source>
</evidence>
<dbReference type="OrthoDB" id="10253408at2759"/>
<dbReference type="OMA" id="CWAFPVT"/>
<feature type="signal peptide" evidence="7">
    <location>
        <begin position="1"/>
        <end position="28"/>
    </location>
</feature>
<evidence type="ECO:0000256" key="4">
    <source>
        <dbReference type="ARBA" id="ARBA00022801"/>
    </source>
</evidence>
<evidence type="ECO:0000259" key="8">
    <source>
        <dbReference type="SMART" id="SM00645"/>
    </source>
</evidence>
<dbReference type="Pfam" id="PF08246">
    <property type="entry name" value="Inhibitor_I29"/>
    <property type="match status" value="1"/>
</dbReference>
<dbReference type="PROSITE" id="PS00139">
    <property type="entry name" value="THIOL_PROTEASE_CYS"/>
    <property type="match status" value="1"/>
</dbReference>
<dbReference type="SMART" id="SM00645">
    <property type="entry name" value="Pept_C1"/>
    <property type="match status" value="1"/>
</dbReference>
<proteinExistence type="inferred from homology"/>
<dbReference type="Pfam" id="PF00112">
    <property type="entry name" value="Peptidase_C1"/>
    <property type="match status" value="1"/>
</dbReference>
<reference evidence="10" key="1">
    <citation type="journal article" date="2019" name="BMC Genomics">
        <title>A new reference genome for Sorghum bicolor reveals high levels of sequence similarity between sweet and grain genotypes: implications for the genetics of sugar metabolism.</title>
        <authorList>
            <person name="Cooper E.A."/>
            <person name="Brenton Z.W."/>
            <person name="Flinn B.S."/>
            <person name="Jenkins J."/>
            <person name="Shu S."/>
            <person name="Flowers D."/>
            <person name="Luo F."/>
            <person name="Wang Y."/>
            <person name="Xia P."/>
            <person name="Barry K."/>
            <person name="Daum C."/>
            <person name="Lipzen A."/>
            <person name="Yoshinaga Y."/>
            <person name="Schmutz J."/>
            <person name="Saski C."/>
            <person name="Vermerris W."/>
            <person name="Kresovich S."/>
        </authorList>
    </citation>
    <scope>NUCLEOTIDE SEQUENCE</scope>
</reference>
<keyword evidence="6" id="KW-1015">Disulfide bond</keyword>
<evidence type="ECO:0000256" key="1">
    <source>
        <dbReference type="ARBA" id="ARBA00008455"/>
    </source>
</evidence>
<keyword evidence="4" id="KW-0378">Hydrolase</keyword>
<dbReference type="EMBL" id="CM027680">
    <property type="protein sequence ID" value="KAG0547206.1"/>
    <property type="molecule type" value="Genomic_DNA"/>
</dbReference>
<dbReference type="PRINTS" id="PR00705">
    <property type="entry name" value="PAPAIN"/>
</dbReference>
<keyword evidence="2" id="KW-0645">Protease</keyword>
<feature type="chain" id="PRO_5037755182" description="Cysteine proteinase" evidence="7">
    <location>
        <begin position="29"/>
        <end position="381"/>
    </location>
</feature>